<evidence type="ECO:0000313" key="2">
    <source>
        <dbReference type="Proteomes" id="UP000008545"/>
    </source>
</evidence>
<dbReference type="AlphaFoldDB" id="B0CLA4"/>
<gene>
    <name evidence="1" type="ordered locus">BSUIS_A0813</name>
</gene>
<proteinExistence type="predicted"/>
<dbReference type="KEGG" id="bmt:BSUIS_A0813"/>
<sequence length="39" mass="4368">MSESFLLTFGSEKKKAFQTALGSGVIGSRWRMLPGEAYW</sequence>
<reference evidence="1 2" key="1">
    <citation type="submission" date="2007-12" db="EMBL/GenBank/DDBJ databases">
        <title>Brucella suis ATCC 23445 whole genome shotgun sequencing project.</title>
        <authorList>
            <person name="Setubal J.C."/>
            <person name="Bowns C."/>
            <person name="Boyle S."/>
            <person name="Crasta O.R."/>
            <person name="Czar M.J."/>
            <person name="Dharmanolla C."/>
            <person name="Gillespie J.J."/>
            <person name="Kenyon R.W."/>
            <person name="Lu J."/>
            <person name="Mane S."/>
            <person name="Mohapatra S."/>
            <person name="Nagrani S."/>
            <person name="Purkayastha A."/>
            <person name="Rajasimha H.K."/>
            <person name="Shallom J.M."/>
            <person name="Shallom S."/>
            <person name="Shukla M."/>
            <person name="Snyder E.E."/>
            <person name="Sobral B.W."/>
            <person name="Wattam A.R."/>
            <person name="Will R."/>
            <person name="Williams K."/>
            <person name="Yoo H."/>
            <person name="Bruce D."/>
            <person name="Detter C."/>
            <person name="Munk C."/>
            <person name="Brettin T.S."/>
        </authorList>
    </citation>
    <scope>NUCLEOTIDE SEQUENCE [LARGE SCALE GENOMIC DNA]</scope>
    <source>
        <strain evidence="2">ATCC 23445 / NCTC 10510</strain>
    </source>
</reference>
<protein>
    <submittedName>
        <fullName evidence="1">Uncharacterized protein</fullName>
    </submittedName>
</protein>
<organism evidence="1 2">
    <name type="scientific">Brucella suis (strain ATCC 23445 / NCTC 10510)</name>
    <dbReference type="NCBI Taxonomy" id="470137"/>
    <lineage>
        <taxon>Bacteria</taxon>
        <taxon>Pseudomonadati</taxon>
        <taxon>Pseudomonadota</taxon>
        <taxon>Alphaproteobacteria</taxon>
        <taxon>Hyphomicrobiales</taxon>
        <taxon>Brucellaceae</taxon>
        <taxon>Brucella/Ochrobactrum group</taxon>
        <taxon>Brucella</taxon>
    </lineage>
</organism>
<evidence type="ECO:0000313" key="1">
    <source>
        <dbReference type="EMBL" id="ABY37884.1"/>
    </source>
</evidence>
<accession>B0CLA4</accession>
<dbReference type="HOGENOM" id="CLU_3380906_0_0_5"/>
<dbReference type="Proteomes" id="UP000008545">
    <property type="component" value="Chromosome I"/>
</dbReference>
<name>B0CLA4_BRUSI</name>
<dbReference type="EMBL" id="CP000911">
    <property type="protein sequence ID" value="ABY37884.1"/>
    <property type="molecule type" value="Genomic_DNA"/>
</dbReference>